<reference evidence="1" key="1">
    <citation type="submission" date="2021-03" db="EMBL/GenBank/DDBJ databases">
        <title>Taxonomic study of Clostridium polyendosporum from meadow-gley soil under rice.</title>
        <authorList>
            <person name="Kobayashi H."/>
            <person name="Tanizawa Y."/>
            <person name="Yagura M."/>
        </authorList>
    </citation>
    <scope>NUCLEOTIDE SEQUENCE</scope>
    <source>
        <strain evidence="1">JCM 30710</strain>
    </source>
</reference>
<dbReference type="RefSeq" id="WP_212904273.1">
    <property type="nucleotide sequence ID" value="NZ_BOPZ01000019.1"/>
</dbReference>
<proteinExistence type="predicted"/>
<name>A0A919VEV2_9CLOT</name>
<sequence>MKKSELIKFLTENDLSDVEELKYKDNITVSRFFYDFDKEEIEAAKAYSNEESDYDAESDEWYSEYFIPYLSDIAIDNVNDIIEDTTEEFEVEAQFVSFDVDVNNYQYSEFIAIFYDEDNKVDLDEVLDDLGL</sequence>
<evidence type="ECO:0000313" key="2">
    <source>
        <dbReference type="Proteomes" id="UP000679179"/>
    </source>
</evidence>
<dbReference type="Proteomes" id="UP000679179">
    <property type="component" value="Unassembled WGS sequence"/>
</dbReference>
<accession>A0A919VEV2</accession>
<protein>
    <submittedName>
        <fullName evidence="1">Uncharacterized protein</fullName>
    </submittedName>
</protein>
<gene>
    <name evidence="1" type="ORF">CPJCM30710_22450</name>
</gene>
<comment type="caution">
    <text evidence="1">The sequence shown here is derived from an EMBL/GenBank/DDBJ whole genome shotgun (WGS) entry which is preliminary data.</text>
</comment>
<organism evidence="1 2">
    <name type="scientific">Clostridium polyendosporum</name>
    <dbReference type="NCBI Taxonomy" id="69208"/>
    <lineage>
        <taxon>Bacteria</taxon>
        <taxon>Bacillati</taxon>
        <taxon>Bacillota</taxon>
        <taxon>Clostridia</taxon>
        <taxon>Eubacteriales</taxon>
        <taxon>Clostridiaceae</taxon>
        <taxon>Clostridium</taxon>
    </lineage>
</organism>
<keyword evidence="2" id="KW-1185">Reference proteome</keyword>
<evidence type="ECO:0000313" key="1">
    <source>
        <dbReference type="EMBL" id="GIM29579.1"/>
    </source>
</evidence>
<dbReference type="EMBL" id="BOPZ01000019">
    <property type="protein sequence ID" value="GIM29579.1"/>
    <property type="molecule type" value="Genomic_DNA"/>
</dbReference>
<dbReference type="AlphaFoldDB" id="A0A919VEV2"/>